<proteinExistence type="inferred from homology"/>
<comment type="pathway">
    <text evidence="4">Cofactor biosynthesis; adenosylcobalamin biosynthesis; adenosylcobalamin from cob(II)yrinate a,c-diamide: step 2/7.</text>
</comment>
<dbReference type="Gene3D" id="1.20.1200.10">
    <property type="entry name" value="Cobalamin adenosyltransferase-like"/>
    <property type="match status" value="1"/>
</dbReference>
<dbReference type="GO" id="GO:0005524">
    <property type="term" value="F:ATP binding"/>
    <property type="evidence" value="ECO:0007669"/>
    <property type="project" value="UniProtKB-UniRule"/>
</dbReference>
<comment type="catalytic activity">
    <reaction evidence="4">
        <text>2 cob(II)alamin + reduced [electron-transfer flavoprotein] + 2 ATP = 2 adenosylcob(III)alamin + 2 triphosphate + oxidized [electron-transfer flavoprotein] + 3 H(+)</text>
        <dbReference type="Rhea" id="RHEA:28671"/>
        <dbReference type="Rhea" id="RHEA-COMP:10685"/>
        <dbReference type="Rhea" id="RHEA-COMP:10686"/>
        <dbReference type="ChEBI" id="CHEBI:15378"/>
        <dbReference type="ChEBI" id="CHEBI:16304"/>
        <dbReference type="ChEBI" id="CHEBI:18036"/>
        <dbReference type="ChEBI" id="CHEBI:18408"/>
        <dbReference type="ChEBI" id="CHEBI:30616"/>
        <dbReference type="ChEBI" id="CHEBI:57692"/>
        <dbReference type="ChEBI" id="CHEBI:58307"/>
        <dbReference type="EC" id="2.5.1.17"/>
    </reaction>
</comment>
<comment type="similarity">
    <text evidence="4">Belongs to the Cob(I)alamin adenosyltransferase family.</text>
</comment>
<name>A0A1F6PA47_9BACT</name>
<dbReference type="AlphaFoldDB" id="A0A1F6PA47"/>
<comment type="caution">
    <text evidence="6">The sequence shown here is derived from an EMBL/GenBank/DDBJ whole genome shotgun (WGS) entry which is preliminary data.</text>
</comment>
<comment type="catalytic activity">
    <reaction evidence="4">
        <text>2 cob(II)yrinate a,c diamide + reduced [electron-transfer flavoprotein] + 2 ATP = 2 adenosylcob(III)yrinate a,c-diamide + 2 triphosphate + oxidized [electron-transfer flavoprotein] + 3 H(+)</text>
        <dbReference type="Rhea" id="RHEA:11528"/>
        <dbReference type="Rhea" id="RHEA-COMP:10685"/>
        <dbReference type="Rhea" id="RHEA-COMP:10686"/>
        <dbReference type="ChEBI" id="CHEBI:15378"/>
        <dbReference type="ChEBI" id="CHEBI:18036"/>
        <dbReference type="ChEBI" id="CHEBI:30616"/>
        <dbReference type="ChEBI" id="CHEBI:57692"/>
        <dbReference type="ChEBI" id="CHEBI:58307"/>
        <dbReference type="ChEBI" id="CHEBI:58503"/>
        <dbReference type="ChEBI" id="CHEBI:58537"/>
        <dbReference type="EC" id="2.5.1.17"/>
    </reaction>
</comment>
<evidence type="ECO:0000256" key="3">
    <source>
        <dbReference type="ARBA" id="ARBA00022840"/>
    </source>
</evidence>
<dbReference type="PANTHER" id="PTHR12213:SF0">
    <property type="entry name" value="CORRINOID ADENOSYLTRANSFERASE MMAB"/>
    <property type="match status" value="1"/>
</dbReference>
<evidence type="ECO:0000259" key="5">
    <source>
        <dbReference type="Pfam" id="PF01923"/>
    </source>
</evidence>
<dbReference type="STRING" id="1798705.A2563_04665"/>
<evidence type="ECO:0000256" key="4">
    <source>
        <dbReference type="RuleBase" id="RU366026"/>
    </source>
</evidence>
<dbReference type="EMBL" id="MFRA01000003">
    <property type="protein sequence ID" value="OGH93042.1"/>
    <property type="molecule type" value="Genomic_DNA"/>
</dbReference>
<dbReference type="PANTHER" id="PTHR12213">
    <property type="entry name" value="CORRINOID ADENOSYLTRANSFERASE"/>
    <property type="match status" value="1"/>
</dbReference>
<reference evidence="6 7" key="1">
    <citation type="journal article" date="2016" name="Nat. Commun.">
        <title>Thousands of microbial genomes shed light on interconnected biogeochemical processes in an aquifer system.</title>
        <authorList>
            <person name="Anantharaman K."/>
            <person name="Brown C.T."/>
            <person name="Hug L.A."/>
            <person name="Sharon I."/>
            <person name="Castelle C.J."/>
            <person name="Probst A.J."/>
            <person name="Thomas B.C."/>
            <person name="Singh A."/>
            <person name="Wilkins M.J."/>
            <person name="Karaoz U."/>
            <person name="Brodie E.L."/>
            <person name="Williams K.H."/>
            <person name="Hubbard S.S."/>
            <person name="Banfield J.F."/>
        </authorList>
    </citation>
    <scope>NUCLEOTIDE SEQUENCE [LARGE SCALE GENOMIC DNA]</scope>
</reference>
<evidence type="ECO:0000313" key="6">
    <source>
        <dbReference type="EMBL" id="OGH93042.1"/>
    </source>
</evidence>
<keyword evidence="2 4" id="KW-0547">Nucleotide-binding</keyword>
<dbReference type="InterPro" id="IPR036451">
    <property type="entry name" value="CblAdoTrfase-like_sf"/>
</dbReference>
<gene>
    <name evidence="6" type="ORF">A2563_04665</name>
</gene>
<dbReference type="EC" id="2.5.1.17" evidence="4"/>
<evidence type="ECO:0000256" key="1">
    <source>
        <dbReference type="ARBA" id="ARBA00022679"/>
    </source>
</evidence>
<dbReference type="InterPro" id="IPR016030">
    <property type="entry name" value="CblAdoTrfase-like"/>
</dbReference>
<dbReference type="GO" id="GO:0009236">
    <property type="term" value="P:cobalamin biosynthetic process"/>
    <property type="evidence" value="ECO:0007669"/>
    <property type="project" value="UniProtKB-UniRule"/>
</dbReference>
<evidence type="ECO:0000256" key="2">
    <source>
        <dbReference type="ARBA" id="ARBA00022741"/>
    </source>
</evidence>
<dbReference type="Proteomes" id="UP000176634">
    <property type="component" value="Unassembled WGS sequence"/>
</dbReference>
<keyword evidence="1 4" id="KW-0808">Transferase</keyword>
<organism evidence="6 7">
    <name type="scientific">Candidatus Magasanikbacteria bacterium RIFOXYD1_FULL_40_23</name>
    <dbReference type="NCBI Taxonomy" id="1798705"/>
    <lineage>
        <taxon>Bacteria</taxon>
        <taxon>Candidatus Magasanikiibacteriota</taxon>
    </lineage>
</organism>
<dbReference type="NCBIfam" id="TIGR00636">
    <property type="entry name" value="PduO_Nterm"/>
    <property type="match status" value="1"/>
</dbReference>
<dbReference type="GO" id="GO:0008817">
    <property type="term" value="F:corrinoid adenosyltransferase activity"/>
    <property type="evidence" value="ECO:0007669"/>
    <property type="project" value="UniProtKB-UniRule"/>
</dbReference>
<dbReference type="UniPathway" id="UPA00148">
    <property type="reaction ID" value="UER00233"/>
</dbReference>
<accession>A0A1F6PA47</accession>
<sequence>MKIYTKTGDKGETSLLGGKRVSKSCLEMQVIGEVDELNAALGVVVALLYKIKNEEIEKIGNFIQNIQRDLFKFGAELAAMQGPLEDKIEKIDSARVGEMEVFIDKFWNELPPLKNFILPGGSLAGAELHRARTVCRRVERQLVDFAKNVPIRAELNVYLNRLSDFLFAAARWVNFTDEEEEIKV</sequence>
<dbReference type="Pfam" id="PF01923">
    <property type="entry name" value="Cob_adeno_trans"/>
    <property type="match status" value="1"/>
</dbReference>
<keyword evidence="4" id="KW-0169">Cobalamin biosynthesis</keyword>
<protein>
    <recommendedName>
        <fullName evidence="4">Corrinoid adenosyltransferase</fullName>
        <ecNumber evidence="4">2.5.1.17</ecNumber>
    </recommendedName>
    <alternativeName>
        <fullName evidence="4">Cob(II)alamin adenosyltransferase</fullName>
    </alternativeName>
    <alternativeName>
        <fullName evidence="4">Cob(II)yrinic acid a,c-diamide adenosyltransferase</fullName>
    </alternativeName>
    <alternativeName>
        <fullName evidence="4">Cobinamide/cobalamin adenosyltransferase</fullName>
    </alternativeName>
</protein>
<feature type="domain" description="Cobalamin adenosyltransferase-like" evidence="5">
    <location>
        <begin position="3"/>
        <end position="173"/>
    </location>
</feature>
<dbReference type="SUPFAM" id="SSF89028">
    <property type="entry name" value="Cobalamin adenosyltransferase-like"/>
    <property type="match status" value="1"/>
</dbReference>
<dbReference type="InterPro" id="IPR029499">
    <property type="entry name" value="PduO-typ"/>
</dbReference>
<keyword evidence="3 4" id="KW-0067">ATP-binding</keyword>
<evidence type="ECO:0000313" key="7">
    <source>
        <dbReference type="Proteomes" id="UP000176634"/>
    </source>
</evidence>